<dbReference type="EMBL" id="AM236080">
    <property type="protein sequence ID" value="CAK07408.1"/>
    <property type="molecule type" value="Genomic_DNA"/>
</dbReference>
<dbReference type="eggNOG" id="COG2304">
    <property type="taxonomic scope" value="Bacteria"/>
</dbReference>
<dbReference type="InterPro" id="IPR025489">
    <property type="entry name" value="DUF4381"/>
</dbReference>
<organism evidence="2 3">
    <name type="scientific">Rhizobium johnstonii (strain DSM 114642 / LMG 32736 / 3841)</name>
    <name type="common">Rhizobium leguminosarum bv. viciae</name>
    <dbReference type="NCBI Taxonomy" id="216596"/>
    <lineage>
        <taxon>Bacteria</taxon>
        <taxon>Pseudomonadati</taxon>
        <taxon>Pseudomonadota</taxon>
        <taxon>Alphaproteobacteria</taxon>
        <taxon>Hyphomicrobiales</taxon>
        <taxon>Rhizobiaceae</taxon>
        <taxon>Rhizobium/Agrobacterium group</taxon>
        <taxon>Rhizobium</taxon>
        <taxon>Rhizobium johnstonii</taxon>
    </lineage>
</organism>
<dbReference type="Pfam" id="PF14316">
    <property type="entry name" value="DUF4381"/>
    <property type="match status" value="1"/>
</dbReference>
<reference evidence="2 3" key="1">
    <citation type="journal article" date="2006" name="Genome Biol.">
        <title>The genome of Rhizobium leguminosarum has recognizable core and accessory components.</title>
        <authorList>
            <person name="Young J.W."/>
            <person name="Crossman L.C."/>
            <person name="Johnston A.W.B."/>
            <person name="Thomson N.R."/>
            <person name="Ghazoui Z.F."/>
            <person name="Hull K.H."/>
            <person name="Wexler M."/>
            <person name="Curson A.R.J."/>
            <person name="Todd J.D."/>
            <person name="Poole P.S."/>
            <person name="Mauchline T.H."/>
            <person name="East A.K."/>
            <person name="Quail M.A."/>
            <person name="Churcher C."/>
            <person name="Arrowsmith C."/>
            <person name="Cherevach A."/>
            <person name="Chillingworth T."/>
            <person name="Clarke K."/>
            <person name="Cronin A."/>
            <person name="Davis P."/>
            <person name="Fraser A."/>
            <person name="Hance Z."/>
            <person name="Hauser H."/>
            <person name="Jagels K."/>
            <person name="Moule S."/>
            <person name="Mungall K."/>
            <person name="Norbertczak H."/>
            <person name="Rabbinowitsch E."/>
            <person name="Sanders M."/>
            <person name="Simmonds M."/>
            <person name="Whitehead S."/>
            <person name="Parkhill J."/>
        </authorList>
    </citation>
    <scope>NUCLEOTIDE SEQUENCE [LARGE SCALE GENOMIC DNA]</scope>
    <source>
        <strain evidence="3">DSM 114642 / LMG 32736 / 3841</strain>
    </source>
</reference>
<gene>
    <name evidence="2" type="ordered locus">RL1915</name>
</gene>
<dbReference type="GeneID" id="303206935"/>
<dbReference type="KEGG" id="rle:RL1915"/>
<keyword evidence="3" id="KW-1185">Reference proteome</keyword>
<name>Q1MI02_RHIJ3</name>
<keyword evidence="1" id="KW-0812">Transmembrane</keyword>
<evidence type="ECO:0000256" key="1">
    <source>
        <dbReference type="SAM" id="Phobius"/>
    </source>
</evidence>
<evidence type="ECO:0000313" key="3">
    <source>
        <dbReference type="Proteomes" id="UP000006575"/>
    </source>
</evidence>
<sequence length="173" mass="19356">MEPTAKPDPITEAALRSLHDIATLEPVSWMPQTWGWGVLAGALLVMLALTGIRWILRYRADAYRREALALLTVIDEQLRNSATRRDGIRDLCEVLKRTALAAWPRTEVASLSANAWTRFLEEHDLDGAGHALERLLDDFEYHGAEVVADLPSNVCSDLVAAARNWIERHHVPA</sequence>
<feature type="transmembrane region" description="Helical" evidence="1">
    <location>
        <begin position="34"/>
        <end position="56"/>
    </location>
</feature>
<dbReference type="Proteomes" id="UP000006575">
    <property type="component" value="Chromosome"/>
</dbReference>
<accession>Q1MI02</accession>
<keyword evidence="1" id="KW-0472">Membrane</keyword>
<keyword evidence="1" id="KW-1133">Transmembrane helix</keyword>
<proteinExistence type="predicted"/>
<dbReference type="RefSeq" id="WP_011651536.1">
    <property type="nucleotide sequence ID" value="NC_008380.1"/>
</dbReference>
<dbReference type="AlphaFoldDB" id="Q1MI02"/>
<dbReference type="HOGENOM" id="CLU_113195_1_0_5"/>
<protein>
    <recommendedName>
        <fullName evidence="4">DUF4381 domain-containing protein</fullName>
    </recommendedName>
</protein>
<evidence type="ECO:0000313" key="2">
    <source>
        <dbReference type="EMBL" id="CAK07408.1"/>
    </source>
</evidence>
<evidence type="ECO:0008006" key="4">
    <source>
        <dbReference type="Google" id="ProtNLM"/>
    </source>
</evidence>
<dbReference type="EnsemblBacteria" id="CAK07408">
    <property type="protein sequence ID" value="CAK07408"/>
    <property type="gene ID" value="RL1915"/>
</dbReference>